<gene>
    <name evidence="1" type="ORF">GA0061103_1014</name>
</gene>
<reference evidence="2" key="1">
    <citation type="submission" date="2016-08" db="EMBL/GenBank/DDBJ databases">
        <authorList>
            <person name="Varghese N."/>
            <person name="Submissions Spin"/>
        </authorList>
    </citation>
    <scope>NUCLEOTIDE SEQUENCE [LARGE SCALE GENOMIC DNA]</scope>
    <source>
        <strain evidence="2">HAMBI 2975</strain>
    </source>
</reference>
<name>A0A1C3XFV8_9HYPH</name>
<evidence type="ECO:0000313" key="2">
    <source>
        <dbReference type="Proteomes" id="UP000199101"/>
    </source>
</evidence>
<evidence type="ECO:0000313" key="1">
    <source>
        <dbReference type="EMBL" id="SCB51099.1"/>
    </source>
</evidence>
<keyword evidence="1" id="KW-0418">Kinase</keyword>
<dbReference type="InterPro" id="IPR027417">
    <property type="entry name" value="P-loop_NTPase"/>
</dbReference>
<dbReference type="Gene3D" id="3.40.50.300">
    <property type="entry name" value="P-loop containing nucleotide triphosphate hydrolases"/>
    <property type="match status" value="1"/>
</dbReference>
<dbReference type="Proteomes" id="UP000199101">
    <property type="component" value="Unassembled WGS sequence"/>
</dbReference>
<keyword evidence="1" id="KW-0808">Transferase</keyword>
<dbReference type="GO" id="GO:0016301">
    <property type="term" value="F:kinase activity"/>
    <property type="evidence" value="ECO:0007669"/>
    <property type="project" value="UniProtKB-KW"/>
</dbReference>
<dbReference type="AlphaFoldDB" id="A0A1C3XFV8"/>
<dbReference type="EMBL" id="FMAG01000018">
    <property type="protein sequence ID" value="SCB51099.1"/>
    <property type="molecule type" value="Genomic_DNA"/>
</dbReference>
<keyword evidence="2" id="KW-1185">Reference proteome</keyword>
<sequence>MSLIILTGASGSGKTAIAEAIARDHARRLAVYHFDSIGIPSLDAMVREHGSPEAWQRDKTIEWLARLVPQAQKGRAVLFEGQMRPSFVVEAAMAARIDDYSLILIDCDDATRAHRLSAERGQPELADANMMNWAAYLRREAQASGFEILDTSHLSLKQSVDNVLRHLLD</sequence>
<proteinExistence type="predicted"/>
<dbReference type="OrthoDB" id="514290at2"/>
<dbReference type="SUPFAM" id="SSF52540">
    <property type="entry name" value="P-loop containing nucleoside triphosphate hydrolases"/>
    <property type="match status" value="1"/>
</dbReference>
<dbReference type="STRING" id="410764.GA0061103_1014"/>
<organism evidence="1 2">
    <name type="scientific">Rhizobium multihospitium</name>
    <dbReference type="NCBI Taxonomy" id="410764"/>
    <lineage>
        <taxon>Bacteria</taxon>
        <taxon>Pseudomonadati</taxon>
        <taxon>Pseudomonadota</taxon>
        <taxon>Alphaproteobacteria</taxon>
        <taxon>Hyphomicrobiales</taxon>
        <taxon>Rhizobiaceae</taxon>
        <taxon>Rhizobium/Agrobacterium group</taxon>
        <taxon>Rhizobium</taxon>
    </lineage>
</organism>
<accession>A0A1C3XFV8</accession>
<protein>
    <submittedName>
        <fullName evidence="1">Dephospho-CoA kinase</fullName>
    </submittedName>
</protein>
<dbReference type="Pfam" id="PF13238">
    <property type="entry name" value="AAA_18"/>
    <property type="match status" value="1"/>
</dbReference>
<dbReference type="RefSeq" id="WP_092720500.1">
    <property type="nucleotide sequence ID" value="NZ_FMAG01000018.1"/>
</dbReference>